<dbReference type="Pfam" id="PF00432">
    <property type="entry name" value="Prenyltrans"/>
    <property type="match status" value="1"/>
</dbReference>
<evidence type="ECO:0000256" key="7">
    <source>
        <dbReference type="ARBA" id="ARBA00022737"/>
    </source>
</evidence>
<feature type="domain" description="Prenyltransferase alpha-alpha toroid" evidence="12">
    <location>
        <begin position="4"/>
        <end position="303"/>
    </location>
</feature>
<evidence type="ECO:0000313" key="14">
    <source>
        <dbReference type="Proteomes" id="UP000242525"/>
    </source>
</evidence>
<gene>
    <name evidence="13" type="ORF">BN980_GECA02s03134g</name>
</gene>
<evidence type="ECO:0000256" key="6">
    <source>
        <dbReference type="ARBA" id="ARBA00022723"/>
    </source>
</evidence>
<proteinExistence type="inferred from homology"/>
<evidence type="ECO:0000259" key="12">
    <source>
        <dbReference type="Pfam" id="PF00432"/>
    </source>
</evidence>
<keyword evidence="5 11" id="KW-0808">Transferase</keyword>
<dbReference type="GO" id="GO:0005968">
    <property type="term" value="C:Rab-protein geranylgeranyltransferase complex"/>
    <property type="evidence" value="ECO:0007669"/>
    <property type="project" value="UniProtKB-UniRule"/>
</dbReference>
<accession>A0A0J9X589</accession>
<dbReference type="FunFam" id="1.50.10.20:FF:000012">
    <property type="entry name" value="Geranylgeranyl transferase type-2 subunit beta"/>
    <property type="match status" value="1"/>
</dbReference>
<dbReference type="STRING" id="1173061.A0A0J9X589"/>
<dbReference type="AlphaFoldDB" id="A0A0J9X589"/>
<protein>
    <recommendedName>
        <fullName evidence="10 11">Geranylgeranyl transferase type-2 subunit beta</fullName>
        <ecNumber evidence="3 11">2.5.1.60</ecNumber>
    </recommendedName>
</protein>
<dbReference type="SUPFAM" id="SSF48239">
    <property type="entry name" value="Terpenoid cyclases/Protein prenyltransferases"/>
    <property type="match status" value="1"/>
</dbReference>
<evidence type="ECO:0000256" key="5">
    <source>
        <dbReference type="ARBA" id="ARBA00022679"/>
    </source>
</evidence>
<dbReference type="InterPro" id="IPR045089">
    <property type="entry name" value="PGGT1B-like"/>
</dbReference>
<keyword evidence="14" id="KW-1185">Reference proteome</keyword>
<dbReference type="Gene3D" id="1.50.10.20">
    <property type="match status" value="1"/>
</dbReference>
<evidence type="ECO:0000313" key="13">
    <source>
        <dbReference type="EMBL" id="CDO51926.1"/>
    </source>
</evidence>
<dbReference type="PANTHER" id="PTHR11774:SF11">
    <property type="entry name" value="GERANYLGERANYL TRANSFERASE TYPE-2 SUBUNIT BETA"/>
    <property type="match status" value="1"/>
</dbReference>
<dbReference type="InterPro" id="IPR001330">
    <property type="entry name" value="Prenyltrans"/>
</dbReference>
<dbReference type="GO" id="GO:0046872">
    <property type="term" value="F:metal ion binding"/>
    <property type="evidence" value="ECO:0007669"/>
    <property type="project" value="UniProtKB-KW"/>
</dbReference>
<keyword evidence="8 11" id="KW-0862">Zinc</keyword>
<evidence type="ECO:0000256" key="8">
    <source>
        <dbReference type="ARBA" id="ARBA00022833"/>
    </source>
</evidence>
<dbReference type="GO" id="GO:0004663">
    <property type="term" value="F:Rab geranylgeranyltransferase activity"/>
    <property type="evidence" value="ECO:0007669"/>
    <property type="project" value="UniProtKB-UniRule"/>
</dbReference>
<name>A0A0J9X589_GEOCN</name>
<comment type="cofactor">
    <cofactor evidence="11">
        <name>Zn(2+)</name>
        <dbReference type="ChEBI" id="CHEBI:29105"/>
    </cofactor>
    <text evidence="11">Binds 1 zinc ion per subunit.</text>
</comment>
<organism evidence="13 14">
    <name type="scientific">Geotrichum candidum</name>
    <name type="common">Oospora lactis</name>
    <name type="synonym">Dipodascus geotrichum</name>
    <dbReference type="NCBI Taxonomy" id="1173061"/>
    <lineage>
        <taxon>Eukaryota</taxon>
        <taxon>Fungi</taxon>
        <taxon>Dikarya</taxon>
        <taxon>Ascomycota</taxon>
        <taxon>Saccharomycotina</taxon>
        <taxon>Dipodascomycetes</taxon>
        <taxon>Dipodascales</taxon>
        <taxon>Dipodascaceae</taxon>
        <taxon>Geotrichum</taxon>
    </lineage>
</organism>
<comment type="similarity">
    <text evidence="1 11">Belongs to the protein prenyltransferase subunit beta family.</text>
</comment>
<dbReference type="InterPro" id="IPR026873">
    <property type="entry name" value="Ptb1"/>
</dbReference>
<dbReference type="GO" id="GO:0072657">
    <property type="term" value="P:protein localization to membrane"/>
    <property type="evidence" value="ECO:0007669"/>
    <property type="project" value="UniProtKB-ARBA"/>
</dbReference>
<comment type="catalytic activity">
    <reaction evidence="9 11">
        <text>geranylgeranyl diphosphate + L-cysteinyl-[protein] = S-geranylgeranyl-L-cysteinyl-[protein] + diphosphate</text>
        <dbReference type="Rhea" id="RHEA:21240"/>
        <dbReference type="Rhea" id="RHEA-COMP:10131"/>
        <dbReference type="Rhea" id="RHEA-COMP:11537"/>
        <dbReference type="ChEBI" id="CHEBI:29950"/>
        <dbReference type="ChEBI" id="CHEBI:33019"/>
        <dbReference type="ChEBI" id="CHEBI:57533"/>
        <dbReference type="ChEBI" id="CHEBI:86021"/>
        <dbReference type="EC" id="2.5.1.60"/>
    </reaction>
</comment>
<keyword evidence="6 11" id="KW-0479">Metal-binding</keyword>
<dbReference type="InterPro" id="IPR008930">
    <property type="entry name" value="Terpenoid_cyclase/PrenylTrfase"/>
</dbReference>
<dbReference type="EMBL" id="CCBN010000002">
    <property type="protein sequence ID" value="CDO51926.1"/>
    <property type="molecule type" value="Genomic_DNA"/>
</dbReference>
<reference evidence="13" key="1">
    <citation type="submission" date="2014-03" db="EMBL/GenBank/DDBJ databases">
        <authorList>
            <person name="Casaregola S."/>
        </authorList>
    </citation>
    <scope>NUCLEOTIDE SEQUENCE [LARGE SCALE GENOMIC DNA]</scope>
    <source>
        <strain evidence="13">CLIB 918</strain>
    </source>
</reference>
<dbReference type="OrthoDB" id="5428259at2759"/>
<evidence type="ECO:0000256" key="1">
    <source>
        <dbReference type="ARBA" id="ARBA00010497"/>
    </source>
</evidence>
<dbReference type="PANTHER" id="PTHR11774">
    <property type="entry name" value="GERANYLGERANYL TRANSFERASE TYPE BETA SUBUNIT"/>
    <property type="match status" value="1"/>
</dbReference>
<keyword evidence="7" id="KW-0677">Repeat</keyword>
<evidence type="ECO:0000256" key="9">
    <source>
        <dbReference type="ARBA" id="ARBA00047658"/>
    </source>
</evidence>
<evidence type="ECO:0000256" key="11">
    <source>
        <dbReference type="RuleBase" id="RU365076"/>
    </source>
</evidence>
<comment type="subunit">
    <text evidence="2">Heterodimer of an alpha and a beta subunit.</text>
</comment>
<dbReference type="Proteomes" id="UP000242525">
    <property type="component" value="Unassembled WGS sequence"/>
</dbReference>
<evidence type="ECO:0000256" key="2">
    <source>
        <dbReference type="ARBA" id="ARBA00011355"/>
    </source>
</evidence>
<evidence type="ECO:0000256" key="4">
    <source>
        <dbReference type="ARBA" id="ARBA00022602"/>
    </source>
</evidence>
<dbReference type="EC" id="2.5.1.60" evidence="3 11"/>
<evidence type="ECO:0000256" key="10">
    <source>
        <dbReference type="ARBA" id="ARBA00069127"/>
    </source>
</evidence>
<keyword evidence="4 11" id="KW-0637">Prenyltransferase</keyword>
<comment type="function">
    <text evidence="11">Catalyzes the transfer of a geranylgeranyl moiety from geranylgeranyl diphosphate to both cysteines of proteins with the C-terminal sequence -XXCC, -XCXC and -CCXX.</text>
</comment>
<evidence type="ECO:0000256" key="3">
    <source>
        <dbReference type="ARBA" id="ARBA00012656"/>
    </source>
</evidence>
<comment type="caution">
    <text evidence="13">The sequence shown here is derived from an EMBL/GenBank/DDBJ whole genome shotgun (WGS) entry which is preliminary data.</text>
</comment>
<dbReference type="CDD" id="cd02894">
    <property type="entry name" value="GGTase-II"/>
    <property type="match status" value="1"/>
</dbReference>
<sequence>MKLIKEKHISYIKSLDTKKKDIEYWYSGHLRISGLYWGLTALQMLGSPETLPREEVIEFVLSCQHPNGGFGSHPQYDPHLLYTLSAVQILFMEDALDRIDIDKVASFVASLQLEDGSFQGDQYGEIDSRFVFTAIQTLSLLDRLSLVNTDKTVEWILRCKNFDGGFGLVPGAESHSAQIFVCVGTLSILNKLDLLSDEDKDTTCWWLAERQTKSGGLNGRPEKLPDVCYSWWVLSALAIFKRLDWIDGDKLRAFILAAQNEDDGGIADREGDEADVFHTIFGIAGLSLLGYEDLELIDPTYCLPAKMIPRIKNFNKTY</sequence>